<sequence length="355" mass="36013">MTSPDTTDQETTMSDVITTPPETEPAGDGSRGGRGAGSARRVRSALAAREAGLAGVLLVLVVFLAWRSPYFITTSNITVVARLAALSLIIAVGMTFVILAAGIDLSVGSTVALTSIVTGETMVSLNLNIALAVALALLSGVAVGLVNGVIIATTSIPPFVVTLGMLAVARGLALGITQGQTLSGLPASFLVLGQGSIAGVPIPVWIAAGVAVVAHVALTRTRFGRNVYFVGSNEQAAVLSGIRVRRTKIIIFAIAGGLAGLEGIIETARLSVGQPSAGNGYELVAIGAVVIGGASLFGGEGSILGTVLGTVLLALIQDGLILLDISAYWQQVFSGVIIVAAVALNIWRQQRGRGK</sequence>
<proteinExistence type="predicted"/>
<evidence type="ECO:0000256" key="1">
    <source>
        <dbReference type="ARBA" id="ARBA00004651"/>
    </source>
</evidence>
<organism evidence="10 11">
    <name type="scientific">Rhodococcus antarcticus</name>
    <dbReference type="NCBI Taxonomy" id="2987751"/>
    <lineage>
        <taxon>Bacteria</taxon>
        <taxon>Bacillati</taxon>
        <taxon>Actinomycetota</taxon>
        <taxon>Actinomycetes</taxon>
        <taxon>Mycobacteriales</taxon>
        <taxon>Nocardiaceae</taxon>
        <taxon>Rhodococcus</taxon>
    </lineage>
</organism>
<feature type="transmembrane region" description="Helical" evidence="9">
    <location>
        <begin position="51"/>
        <end position="67"/>
    </location>
</feature>
<feature type="transmembrane region" description="Helical" evidence="9">
    <location>
        <begin position="328"/>
        <end position="347"/>
    </location>
</feature>
<geneLocation type="plasmid" evidence="10 11">
    <name>unnamed1</name>
</geneLocation>
<feature type="transmembrane region" description="Helical" evidence="9">
    <location>
        <begin position="159"/>
        <end position="177"/>
    </location>
</feature>
<reference evidence="10" key="1">
    <citation type="submission" date="2022-10" db="EMBL/GenBank/DDBJ databases">
        <title>Rhodococcus sp.75.</title>
        <authorList>
            <person name="Sun M."/>
        </authorList>
    </citation>
    <scope>NUCLEOTIDE SEQUENCE</scope>
    <source>
        <strain evidence="10">75</strain>
        <plasmid evidence="10">unnamed1</plasmid>
    </source>
</reference>
<evidence type="ECO:0000256" key="7">
    <source>
        <dbReference type="ARBA" id="ARBA00023136"/>
    </source>
</evidence>
<dbReference type="Pfam" id="PF02653">
    <property type="entry name" value="BPD_transp_2"/>
    <property type="match status" value="1"/>
</dbReference>
<dbReference type="PANTHER" id="PTHR32196:SF21">
    <property type="entry name" value="ABC TRANSPORTER PERMEASE PROTEIN YPHD-RELATED"/>
    <property type="match status" value="1"/>
</dbReference>
<evidence type="ECO:0000256" key="5">
    <source>
        <dbReference type="ARBA" id="ARBA00022692"/>
    </source>
</evidence>
<evidence type="ECO:0000256" key="6">
    <source>
        <dbReference type="ARBA" id="ARBA00022989"/>
    </source>
</evidence>
<keyword evidence="10" id="KW-0614">Plasmid</keyword>
<dbReference type="EMBL" id="CP110616">
    <property type="protein sequence ID" value="UZJ26862.1"/>
    <property type="molecule type" value="Genomic_DNA"/>
</dbReference>
<evidence type="ECO:0000256" key="2">
    <source>
        <dbReference type="ARBA" id="ARBA00022448"/>
    </source>
</evidence>
<protein>
    <submittedName>
        <fullName evidence="10">ABC transporter permease</fullName>
    </submittedName>
</protein>
<dbReference type="PANTHER" id="PTHR32196">
    <property type="entry name" value="ABC TRANSPORTER PERMEASE PROTEIN YPHD-RELATED-RELATED"/>
    <property type="match status" value="1"/>
</dbReference>
<evidence type="ECO:0000256" key="3">
    <source>
        <dbReference type="ARBA" id="ARBA00022475"/>
    </source>
</evidence>
<dbReference type="RefSeq" id="WP_265384966.1">
    <property type="nucleotide sequence ID" value="NZ_CP110616.1"/>
</dbReference>
<feature type="region of interest" description="Disordered" evidence="8">
    <location>
        <begin position="1"/>
        <end position="37"/>
    </location>
</feature>
<accession>A0ABY6P5D5</accession>
<dbReference type="Proteomes" id="UP001164965">
    <property type="component" value="Plasmid unnamed1"/>
</dbReference>
<feature type="transmembrane region" description="Helical" evidence="9">
    <location>
        <begin position="280"/>
        <end position="297"/>
    </location>
</feature>
<dbReference type="CDD" id="cd06579">
    <property type="entry name" value="TM_PBP1_transp_AraH_like"/>
    <property type="match status" value="1"/>
</dbReference>
<feature type="transmembrane region" description="Helical" evidence="9">
    <location>
        <begin position="249"/>
        <end position="268"/>
    </location>
</feature>
<gene>
    <name evidence="10" type="ORF">RHODO2019_18455</name>
</gene>
<keyword evidence="11" id="KW-1185">Reference proteome</keyword>
<keyword evidence="4" id="KW-0997">Cell inner membrane</keyword>
<evidence type="ECO:0000313" key="10">
    <source>
        <dbReference type="EMBL" id="UZJ26862.1"/>
    </source>
</evidence>
<keyword evidence="5 9" id="KW-0812">Transmembrane</keyword>
<keyword evidence="3" id="KW-1003">Cell membrane</keyword>
<name>A0ABY6P5D5_9NOCA</name>
<feature type="transmembrane region" description="Helical" evidence="9">
    <location>
        <begin position="129"/>
        <end position="152"/>
    </location>
</feature>
<feature type="transmembrane region" description="Helical" evidence="9">
    <location>
        <begin position="197"/>
        <end position="218"/>
    </location>
</feature>
<evidence type="ECO:0000256" key="8">
    <source>
        <dbReference type="SAM" id="MobiDB-lite"/>
    </source>
</evidence>
<evidence type="ECO:0000256" key="9">
    <source>
        <dbReference type="SAM" id="Phobius"/>
    </source>
</evidence>
<dbReference type="InterPro" id="IPR001851">
    <property type="entry name" value="ABC_transp_permease"/>
</dbReference>
<feature type="transmembrane region" description="Helical" evidence="9">
    <location>
        <begin position="79"/>
        <end position="103"/>
    </location>
</feature>
<keyword evidence="7 9" id="KW-0472">Membrane</keyword>
<evidence type="ECO:0000313" key="11">
    <source>
        <dbReference type="Proteomes" id="UP001164965"/>
    </source>
</evidence>
<feature type="transmembrane region" description="Helical" evidence="9">
    <location>
        <begin position="304"/>
        <end position="322"/>
    </location>
</feature>
<feature type="compositionally biased region" description="Polar residues" evidence="8">
    <location>
        <begin position="1"/>
        <end position="21"/>
    </location>
</feature>
<comment type="subcellular location">
    <subcellularLocation>
        <location evidence="1">Cell membrane</location>
        <topology evidence="1">Multi-pass membrane protein</topology>
    </subcellularLocation>
</comment>
<evidence type="ECO:0000256" key="4">
    <source>
        <dbReference type="ARBA" id="ARBA00022519"/>
    </source>
</evidence>
<keyword evidence="2" id="KW-0813">Transport</keyword>
<keyword evidence="6 9" id="KW-1133">Transmembrane helix</keyword>